<evidence type="ECO:0000259" key="5">
    <source>
        <dbReference type="PROSITE" id="PS50931"/>
    </source>
</evidence>
<dbReference type="InterPro" id="IPR036390">
    <property type="entry name" value="WH_DNA-bd_sf"/>
</dbReference>
<dbReference type="PROSITE" id="PS50931">
    <property type="entry name" value="HTH_LYSR"/>
    <property type="match status" value="1"/>
</dbReference>
<dbReference type="PANTHER" id="PTHR30346:SF29">
    <property type="entry name" value="LYSR SUBSTRATE-BINDING"/>
    <property type="match status" value="1"/>
</dbReference>
<dbReference type="InterPro" id="IPR036388">
    <property type="entry name" value="WH-like_DNA-bd_sf"/>
</dbReference>
<sequence>MMNLTHWRLIVAVADTGTISQGAERVGMTQSAASQAIAQLEKTLGAPLFTRLRREVILTAFGASVVEHARAMLTSLNAIRALADERKGLGNGRLRLGSFPSILSRWLPTLLSTFRQRHPGIEIVLLEGSDEEVETWLAGRNIDLGVVLNPTPDRHPLILGRDAWVALLPSSHPLARRASTQGVELDELVTQPYIHASGGCRVNGQSLAEARGLTFGEVRVSVRDWASACALVREDMGIAIVPESVLPEDRKGLRVQPLRPRIERCFGLVAAAPVENAPVLNTFWQHVENAKHKK</sequence>
<accession>A0AB74UAL9</accession>
<feature type="domain" description="HTH lysR-type" evidence="5">
    <location>
        <begin position="2"/>
        <end position="59"/>
    </location>
</feature>
<keyword evidence="4" id="KW-0804">Transcription</keyword>
<proteinExistence type="inferred from homology"/>
<reference evidence="6" key="1">
    <citation type="submission" date="2024-06" db="EMBL/GenBank/DDBJ databases">
        <title>Complete genome of Salinicola endophyticus HNIBRBA4755.</title>
        <authorList>
            <person name="Shin S.Y."/>
            <person name="Kang H."/>
            <person name="Song J."/>
        </authorList>
    </citation>
    <scope>NUCLEOTIDE SEQUENCE</scope>
    <source>
        <strain evidence="6">HNIBRBA4755</strain>
    </source>
</reference>
<dbReference type="Pfam" id="PF00126">
    <property type="entry name" value="HTH_1"/>
    <property type="match status" value="1"/>
</dbReference>
<evidence type="ECO:0000313" key="6">
    <source>
        <dbReference type="EMBL" id="XCJ78758.1"/>
    </source>
</evidence>
<evidence type="ECO:0000256" key="1">
    <source>
        <dbReference type="ARBA" id="ARBA00009437"/>
    </source>
</evidence>
<gene>
    <name evidence="6" type="ORF">ABV408_15115</name>
</gene>
<dbReference type="InterPro" id="IPR005119">
    <property type="entry name" value="LysR_subst-bd"/>
</dbReference>
<dbReference type="CDD" id="cd05466">
    <property type="entry name" value="PBP2_LTTR_substrate"/>
    <property type="match status" value="1"/>
</dbReference>
<dbReference type="Gene3D" id="3.40.190.290">
    <property type="match status" value="1"/>
</dbReference>
<dbReference type="GO" id="GO:0003677">
    <property type="term" value="F:DNA binding"/>
    <property type="evidence" value="ECO:0007669"/>
    <property type="project" value="UniProtKB-KW"/>
</dbReference>
<dbReference type="SUPFAM" id="SSF46785">
    <property type="entry name" value="Winged helix' DNA-binding domain"/>
    <property type="match status" value="1"/>
</dbReference>
<dbReference type="RefSeq" id="WP_353979726.1">
    <property type="nucleotide sequence ID" value="NZ_CP159578.1"/>
</dbReference>
<keyword evidence="3" id="KW-0238">DNA-binding</keyword>
<dbReference type="InterPro" id="IPR000847">
    <property type="entry name" value="LysR_HTH_N"/>
</dbReference>
<dbReference type="FunFam" id="1.10.10.10:FF:000001">
    <property type="entry name" value="LysR family transcriptional regulator"/>
    <property type="match status" value="1"/>
</dbReference>
<keyword evidence="2" id="KW-0805">Transcription regulation</keyword>
<dbReference type="SUPFAM" id="SSF53850">
    <property type="entry name" value="Periplasmic binding protein-like II"/>
    <property type="match status" value="1"/>
</dbReference>
<evidence type="ECO:0000256" key="3">
    <source>
        <dbReference type="ARBA" id="ARBA00023125"/>
    </source>
</evidence>
<dbReference type="Pfam" id="PF03466">
    <property type="entry name" value="LysR_substrate"/>
    <property type="match status" value="1"/>
</dbReference>
<dbReference type="Gene3D" id="1.10.10.10">
    <property type="entry name" value="Winged helix-like DNA-binding domain superfamily/Winged helix DNA-binding domain"/>
    <property type="match status" value="1"/>
</dbReference>
<protein>
    <submittedName>
        <fullName evidence="6">LysR family transcriptional regulator</fullName>
    </submittedName>
</protein>
<dbReference type="GO" id="GO:0003700">
    <property type="term" value="F:DNA-binding transcription factor activity"/>
    <property type="evidence" value="ECO:0007669"/>
    <property type="project" value="InterPro"/>
</dbReference>
<dbReference type="AlphaFoldDB" id="A0AB74UAL9"/>
<evidence type="ECO:0000256" key="4">
    <source>
        <dbReference type="ARBA" id="ARBA00023163"/>
    </source>
</evidence>
<dbReference type="GO" id="GO:0032993">
    <property type="term" value="C:protein-DNA complex"/>
    <property type="evidence" value="ECO:0007669"/>
    <property type="project" value="TreeGrafter"/>
</dbReference>
<dbReference type="PRINTS" id="PR00039">
    <property type="entry name" value="HTHLYSR"/>
</dbReference>
<dbReference type="EMBL" id="CP159578">
    <property type="protein sequence ID" value="XCJ78758.1"/>
    <property type="molecule type" value="Genomic_DNA"/>
</dbReference>
<organism evidence="6">
    <name type="scientific">Salinicola endophyticus</name>
    <dbReference type="NCBI Taxonomy" id="1949083"/>
    <lineage>
        <taxon>Bacteria</taxon>
        <taxon>Pseudomonadati</taxon>
        <taxon>Pseudomonadota</taxon>
        <taxon>Gammaproteobacteria</taxon>
        <taxon>Oceanospirillales</taxon>
        <taxon>Halomonadaceae</taxon>
        <taxon>Salinicola</taxon>
    </lineage>
</organism>
<comment type="similarity">
    <text evidence="1">Belongs to the LysR transcriptional regulatory family.</text>
</comment>
<name>A0AB74UAL9_9GAMM</name>
<evidence type="ECO:0000256" key="2">
    <source>
        <dbReference type="ARBA" id="ARBA00023015"/>
    </source>
</evidence>
<dbReference type="PANTHER" id="PTHR30346">
    <property type="entry name" value="TRANSCRIPTIONAL DUAL REGULATOR HCAR-RELATED"/>
    <property type="match status" value="1"/>
</dbReference>